<dbReference type="PANTHER" id="PTHR46577">
    <property type="entry name" value="HTH-TYPE TRANSCRIPTIONAL REGULATORY PROTEIN GABR"/>
    <property type="match status" value="1"/>
</dbReference>
<dbReference type="Pfam" id="PF00155">
    <property type="entry name" value="Aminotran_1_2"/>
    <property type="match status" value="1"/>
</dbReference>
<dbReference type="GO" id="GO:0008483">
    <property type="term" value="F:transaminase activity"/>
    <property type="evidence" value="ECO:0007669"/>
    <property type="project" value="UniProtKB-KW"/>
</dbReference>
<evidence type="ECO:0000256" key="2">
    <source>
        <dbReference type="ARBA" id="ARBA00022898"/>
    </source>
</evidence>
<dbReference type="Gene3D" id="1.10.10.10">
    <property type="entry name" value="Winged helix-like DNA-binding domain superfamily/Winged helix DNA-binding domain"/>
    <property type="match status" value="1"/>
</dbReference>
<organism evidence="7 8">
    <name type="scientific">Solirubrobacter ginsenosidimutans</name>
    <dbReference type="NCBI Taxonomy" id="490573"/>
    <lineage>
        <taxon>Bacteria</taxon>
        <taxon>Bacillati</taxon>
        <taxon>Actinomycetota</taxon>
        <taxon>Thermoleophilia</taxon>
        <taxon>Solirubrobacterales</taxon>
        <taxon>Solirubrobacteraceae</taxon>
        <taxon>Solirubrobacter</taxon>
    </lineage>
</organism>
<dbReference type="InterPro" id="IPR015421">
    <property type="entry name" value="PyrdxlP-dep_Trfase_major"/>
</dbReference>
<dbReference type="PRINTS" id="PR00035">
    <property type="entry name" value="HTHGNTR"/>
</dbReference>
<evidence type="ECO:0000256" key="5">
    <source>
        <dbReference type="ARBA" id="ARBA00023163"/>
    </source>
</evidence>
<dbReference type="GO" id="GO:0003700">
    <property type="term" value="F:DNA-binding transcription factor activity"/>
    <property type="evidence" value="ECO:0007669"/>
    <property type="project" value="InterPro"/>
</dbReference>
<dbReference type="SUPFAM" id="SSF53383">
    <property type="entry name" value="PLP-dependent transferases"/>
    <property type="match status" value="1"/>
</dbReference>
<proteinExistence type="inferred from homology"/>
<evidence type="ECO:0000256" key="1">
    <source>
        <dbReference type="ARBA" id="ARBA00005384"/>
    </source>
</evidence>
<dbReference type="SMART" id="SM00345">
    <property type="entry name" value="HTH_GNTR"/>
    <property type="match status" value="1"/>
</dbReference>
<reference evidence="7" key="1">
    <citation type="submission" date="2022-10" db="EMBL/GenBank/DDBJ databases">
        <title>The WGS of Solirubrobacter ginsenosidimutans DSM 21036.</title>
        <authorList>
            <person name="Jiang Z."/>
        </authorList>
    </citation>
    <scope>NUCLEOTIDE SEQUENCE</scope>
    <source>
        <strain evidence="7">DSM 21036</strain>
    </source>
</reference>
<dbReference type="CDD" id="cd00609">
    <property type="entry name" value="AAT_like"/>
    <property type="match status" value="1"/>
</dbReference>
<dbReference type="Proteomes" id="UP001149140">
    <property type="component" value="Unassembled WGS sequence"/>
</dbReference>
<dbReference type="PANTHER" id="PTHR46577:SF1">
    <property type="entry name" value="HTH-TYPE TRANSCRIPTIONAL REGULATORY PROTEIN GABR"/>
    <property type="match status" value="1"/>
</dbReference>
<keyword evidence="4" id="KW-0238">DNA-binding</keyword>
<dbReference type="InterPro" id="IPR004839">
    <property type="entry name" value="Aminotransferase_I/II_large"/>
</dbReference>
<keyword evidence="7" id="KW-0032">Aminotransferase</keyword>
<evidence type="ECO:0000313" key="7">
    <source>
        <dbReference type="EMBL" id="MDA0166570.1"/>
    </source>
</evidence>
<dbReference type="AlphaFoldDB" id="A0A9X3N1D2"/>
<dbReference type="InterPro" id="IPR036390">
    <property type="entry name" value="WH_DNA-bd_sf"/>
</dbReference>
<accession>A0A9X3N1D2</accession>
<evidence type="ECO:0000313" key="8">
    <source>
        <dbReference type="Proteomes" id="UP001149140"/>
    </source>
</evidence>
<dbReference type="InterPro" id="IPR000524">
    <property type="entry name" value="Tscrpt_reg_HTH_GntR"/>
</dbReference>
<dbReference type="InterPro" id="IPR036388">
    <property type="entry name" value="WH-like_DNA-bd_sf"/>
</dbReference>
<evidence type="ECO:0000256" key="3">
    <source>
        <dbReference type="ARBA" id="ARBA00023015"/>
    </source>
</evidence>
<dbReference type="RefSeq" id="WP_270045828.1">
    <property type="nucleotide sequence ID" value="NZ_JAPDOD010000069.1"/>
</dbReference>
<dbReference type="InterPro" id="IPR015424">
    <property type="entry name" value="PyrdxlP-dep_Trfase"/>
</dbReference>
<dbReference type="EMBL" id="JAPDOD010000069">
    <property type="protein sequence ID" value="MDA0166570.1"/>
    <property type="molecule type" value="Genomic_DNA"/>
</dbReference>
<dbReference type="SUPFAM" id="SSF46785">
    <property type="entry name" value="Winged helix' DNA-binding domain"/>
    <property type="match status" value="1"/>
</dbReference>
<dbReference type="Gene3D" id="3.40.640.10">
    <property type="entry name" value="Type I PLP-dependent aspartate aminotransferase-like (Major domain)"/>
    <property type="match status" value="1"/>
</dbReference>
<protein>
    <submittedName>
        <fullName evidence="7">PLP-dependent aminotransferase family protein</fullName>
    </submittedName>
</protein>
<dbReference type="PROSITE" id="PS50949">
    <property type="entry name" value="HTH_GNTR"/>
    <property type="match status" value="1"/>
</dbReference>
<sequence>MPENQASSTPAVLVAVVRGGGPLQRQVEDQLRAAIRDGRLVEGEPLPASRTLAADLGVSRGVVSDAYMQLAAEGWLLVTPRAAPRVAPTTRGSDPLTKRFRSEQAFSYEHVVEGSDPLITRVVYDLRPGRPDLSRFPRAEWVRSLSAAVRAAGVAELDYPPIAGATRLREVLAAYRGRVRGTLAGAEDVILCAGAGQAFVTIAEALGPVKLAVEDPGHEGIRGLFAKRGLRPVPVRVDEAGVVVDELPDDARAALLTPAHQFPTGAVLSAERRAALLRWAQERDALIIEDDYDAEYRYDRAPIGALQGLRPDLVAHVGSVSKTLAPALRLGWLIAPPAWRDRFLEARASLDHGLPALEQFALADFITRGAYDRHLRRSGRTYRHRRDALIAALTEALPGATFSGAAAGLHIAVHVPGADEPALVEACREAGVVLDGITPHRVAPGPSGLLISFAAVPDAGAGHVAELIAAASGRFSPPEGDE</sequence>
<feature type="domain" description="HTH gntR-type" evidence="6">
    <location>
        <begin position="21"/>
        <end position="89"/>
    </location>
</feature>
<dbReference type="GO" id="GO:0030170">
    <property type="term" value="F:pyridoxal phosphate binding"/>
    <property type="evidence" value="ECO:0007669"/>
    <property type="project" value="InterPro"/>
</dbReference>
<evidence type="ECO:0000259" key="6">
    <source>
        <dbReference type="PROSITE" id="PS50949"/>
    </source>
</evidence>
<name>A0A9X3N1D2_9ACTN</name>
<keyword evidence="8" id="KW-1185">Reference proteome</keyword>
<dbReference type="Pfam" id="PF00392">
    <property type="entry name" value="GntR"/>
    <property type="match status" value="1"/>
</dbReference>
<dbReference type="GO" id="GO:0003677">
    <property type="term" value="F:DNA binding"/>
    <property type="evidence" value="ECO:0007669"/>
    <property type="project" value="UniProtKB-KW"/>
</dbReference>
<keyword evidence="2" id="KW-0663">Pyridoxal phosphate</keyword>
<evidence type="ECO:0000256" key="4">
    <source>
        <dbReference type="ARBA" id="ARBA00023125"/>
    </source>
</evidence>
<comment type="caution">
    <text evidence="7">The sequence shown here is derived from an EMBL/GenBank/DDBJ whole genome shotgun (WGS) entry which is preliminary data.</text>
</comment>
<dbReference type="CDD" id="cd07377">
    <property type="entry name" value="WHTH_GntR"/>
    <property type="match status" value="1"/>
</dbReference>
<dbReference type="InterPro" id="IPR051446">
    <property type="entry name" value="HTH_trans_reg/aminotransferase"/>
</dbReference>
<gene>
    <name evidence="7" type="ORF">OM076_40280</name>
</gene>
<keyword evidence="3" id="KW-0805">Transcription regulation</keyword>
<comment type="similarity">
    <text evidence="1">In the C-terminal section; belongs to the class-I pyridoxal-phosphate-dependent aminotransferase family.</text>
</comment>
<keyword evidence="5" id="KW-0804">Transcription</keyword>
<keyword evidence="7" id="KW-0808">Transferase</keyword>